<accession>L2GVD5</accession>
<protein>
    <submittedName>
        <fullName evidence="1">Uncharacterized protein</fullName>
    </submittedName>
</protein>
<reference evidence="2" key="1">
    <citation type="submission" date="2011-03" db="EMBL/GenBank/DDBJ databases">
        <title>The genome sequence of Vavraia culicis strain floridensis.</title>
        <authorList>
            <consortium name="The Broad Institute Genome Sequencing Platform"/>
            <person name="Cuomo C."/>
            <person name="Becnel J."/>
            <person name="Sanscrainte N."/>
            <person name="Young S.K."/>
            <person name="Zeng Q."/>
            <person name="Gargeya S."/>
            <person name="Fitzgerald M."/>
            <person name="Haas B."/>
            <person name="Abouelleil A."/>
            <person name="Alvarado L."/>
            <person name="Arachchi H.M."/>
            <person name="Berlin A."/>
            <person name="Chapman S.B."/>
            <person name="Gearin G."/>
            <person name="Goldberg J."/>
            <person name="Griggs A."/>
            <person name="Gujja S."/>
            <person name="Hansen M."/>
            <person name="Heiman D."/>
            <person name="Howarth C."/>
            <person name="Larimer J."/>
            <person name="Lui A."/>
            <person name="MacDonald P.J.P."/>
            <person name="McCowen C."/>
            <person name="Montmayeur A."/>
            <person name="Murphy C."/>
            <person name="Neiman D."/>
            <person name="Pearson M."/>
            <person name="Priest M."/>
            <person name="Roberts A."/>
            <person name="Saif S."/>
            <person name="Shea T."/>
            <person name="Sisk P."/>
            <person name="Stolte C."/>
            <person name="Sykes S."/>
            <person name="Wortman J."/>
            <person name="Nusbaum C."/>
            <person name="Birren B."/>
        </authorList>
    </citation>
    <scope>NUCLEOTIDE SEQUENCE [LARGE SCALE GENOMIC DNA]</scope>
    <source>
        <strain evidence="2">floridensis</strain>
    </source>
</reference>
<name>L2GVD5_VAVCU</name>
<dbReference type="AlphaFoldDB" id="L2GVD5"/>
<dbReference type="HOGENOM" id="CLU_2252090_0_0_1"/>
<organism evidence="1 2">
    <name type="scientific">Vavraia culicis (isolate floridensis)</name>
    <name type="common">Microsporidian parasite</name>
    <dbReference type="NCBI Taxonomy" id="948595"/>
    <lineage>
        <taxon>Eukaryota</taxon>
        <taxon>Fungi</taxon>
        <taxon>Fungi incertae sedis</taxon>
        <taxon>Microsporidia</taxon>
        <taxon>Pleistophoridae</taxon>
        <taxon>Vavraia</taxon>
    </lineage>
</organism>
<dbReference type="EMBL" id="GL877420">
    <property type="protein sequence ID" value="ELA47317.1"/>
    <property type="molecule type" value="Genomic_DNA"/>
</dbReference>
<dbReference type="Proteomes" id="UP000011081">
    <property type="component" value="Unassembled WGS sequence"/>
</dbReference>
<dbReference type="GeneID" id="19879082"/>
<keyword evidence="2" id="KW-1185">Reference proteome</keyword>
<dbReference type="InParanoid" id="L2GVD5"/>
<proteinExistence type="predicted"/>
<evidence type="ECO:0000313" key="1">
    <source>
        <dbReference type="EMBL" id="ELA47317.1"/>
    </source>
</evidence>
<dbReference type="VEuPathDB" id="MicrosporidiaDB:VCUG_01201"/>
<evidence type="ECO:0000313" key="2">
    <source>
        <dbReference type="Proteomes" id="UP000011081"/>
    </source>
</evidence>
<dbReference type="RefSeq" id="XP_008074219.1">
    <property type="nucleotide sequence ID" value="XM_008076028.1"/>
</dbReference>
<gene>
    <name evidence="1" type="ORF">VCUG_01201</name>
</gene>
<sequence>MSVPLLHHRCTIKRVSHSITTLCATMNHKLTGTRNCSTHLSSAVLSLITLFVIELRSKRFLSHGFVPSVPAQMIAVRMLNFRFVTGTLLQNGALITNSNIKHVF</sequence>